<dbReference type="EMBL" id="MU070772">
    <property type="protein sequence ID" value="KAF5826684.1"/>
    <property type="molecule type" value="Genomic_DNA"/>
</dbReference>
<name>A0ABQ7FWD6_DUNSA</name>
<evidence type="ECO:0000313" key="2">
    <source>
        <dbReference type="Proteomes" id="UP000815325"/>
    </source>
</evidence>
<dbReference type="Proteomes" id="UP000815325">
    <property type="component" value="Unassembled WGS sequence"/>
</dbReference>
<evidence type="ECO:0000313" key="1">
    <source>
        <dbReference type="EMBL" id="KAF5826684.1"/>
    </source>
</evidence>
<gene>
    <name evidence="1" type="ORF">DUNSADRAFT_2370</name>
</gene>
<organism evidence="1 2">
    <name type="scientific">Dunaliella salina</name>
    <name type="common">Green alga</name>
    <name type="synonym">Protococcus salinus</name>
    <dbReference type="NCBI Taxonomy" id="3046"/>
    <lineage>
        <taxon>Eukaryota</taxon>
        <taxon>Viridiplantae</taxon>
        <taxon>Chlorophyta</taxon>
        <taxon>core chlorophytes</taxon>
        <taxon>Chlorophyceae</taxon>
        <taxon>CS clade</taxon>
        <taxon>Chlamydomonadales</taxon>
        <taxon>Dunaliellaceae</taxon>
        <taxon>Dunaliella</taxon>
    </lineage>
</organism>
<protein>
    <recommendedName>
        <fullName evidence="3">Encoded protein</fullName>
    </recommendedName>
</protein>
<reference evidence="1" key="1">
    <citation type="submission" date="2017-08" db="EMBL/GenBank/DDBJ databases">
        <authorList>
            <person name="Polle J.E."/>
            <person name="Barry K."/>
            <person name="Cushman J."/>
            <person name="Schmutz J."/>
            <person name="Tran D."/>
            <person name="Hathwaick L.T."/>
            <person name="Yim W.C."/>
            <person name="Jenkins J."/>
            <person name="Mckie-Krisberg Z.M."/>
            <person name="Prochnik S."/>
            <person name="Lindquist E."/>
            <person name="Dockter R.B."/>
            <person name="Adam C."/>
            <person name="Molina H."/>
            <person name="Bunkerborg J."/>
            <person name="Jin E."/>
            <person name="Buchheim M."/>
            <person name="Magnuson J."/>
        </authorList>
    </citation>
    <scope>NUCLEOTIDE SEQUENCE</scope>
    <source>
        <strain evidence="1">CCAP 19/18</strain>
    </source>
</reference>
<proteinExistence type="predicted"/>
<comment type="caution">
    <text evidence="1">The sequence shown here is derived from an EMBL/GenBank/DDBJ whole genome shotgun (WGS) entry which is preliminary data.</text>
</comment>
<accession>A0ABQ7FWD6</accession>
<sequence>MRESDVKSSPAPLGLENCMPATATAHQHSFGLPIQWNKQFIVCGPQLLAVSGHKSLCRKPWNQPNAHVQRPLSPSFWCFESGVMAYMI</sequence>
<keyword evidence="2" id="KW-1185">Reference proteome</keyword>
<evidence type="ECO:0008006" key="3">
    <source>
        <dbReference type="Google" id="ProtNLM"/>
    </source>
</evidence>